<organism evidence="2 3">
    <name type="scientific">Rathayibacter oskolensis</name>
    <dbReference type="NCBI Taxonomy" id="1891671"/>
    <lineage>
        <taxon>Bacteria</taxon>
        <taxon>Bacillati</taxon>
        <taxon>Actinomycetota</taxon>
        <taxon>Actinomycetes</taxon>
        <taxon>Micrococcales</taxon>
        <taxon>Microbacteriaceae</taxon>
        <taxon>Rathayibacter</taxon>
    </lineage>
</organism>
<keyword evidence="3" id="KW-1185">Reference proteome</keyword>
<reference evidence="3" key="1">
    <citation type="submission" date="2017-04" db="EMBL/GenBank/DDBJ databases">
        <authorList>
            <person name="Varghese N."/>
            <person name="Submissions S."/>
        </authorList>
    </citation>
    <scope>NUCLEOTIDE SEQUENCE [LARGE SCALE GENOMIC DNA]</scope>
    <source>
        <strain evidence="3">VKM Ac-2121</strain>
    </source>
</reference>
<evidence type="ECO:0000313" key="2">
    <source>
        <dbReference type="EMBL" id="SMH42851.1"/>
    </source>
</evidence>
<dbReference type="InterPro" id="IPR013024">
    <property type="entry name" value="GGCT-like"/>
</dbReference>
<dbReference type="Gene3D" id="3.10.490.10">
    <property type="entry name" value="Gamma-glutamyl cyclotransferase-like"/>
    <property type="match status" value="1"/>
</dbReference>
<dbReference type="Pfam" id="PF06094">
    <property type="entry name" value="GGACT"/>
    <property type="match status" value="1"/>
</dbReference>
<dbReference type="Proteomes" id="UP000193711">
    <property type="component" value="Unassembled WGS sequence"/>
</dbReference>
<dbReference type="OrthoDB" id="9798388at2"/>
<dbReference type="EMBL" id="FXBM01000002">
    <property type="protein sequence ID" value="SMH42851.1"/>
    <property type="molecule type" value="Genomic_DNA"/>
</dbReference>
<accession>A0A1X7NWW3</accession>
<keyword evidence="2" id="KW-0808">Transferase</keyword>
<evidence type="ECO:0000313" key="3">
    <source>
        <dbReference type="Proteomes" id="UP000193711"/>
    </source>
</evidence>
<proteinExistence type="predicted"/>
<name>A0A1X7NWW3_9MICO</name>
<evidence type="ECO:0000259" key="1">
    <source>
        <dbReference type="Pfam" id="PF06094"/>
    </source>
</evidence>
<dbReference type="AlphaFoldDB" id="A0A1X7NWW3"/>
<dbReference type="STRING" id="1891671.SAMN06295885_2078"/>
<sequence length="111" mass="11989">MPEIVFSFGTLQLPEVQRALFGRAVETTPDALAGYVVGELRITDPEVIAMSGADVHPALRAGGERDVVTGVALEITSEELAAADRYERVSYRRASVTLLSGRAAWVYLPKV</sequence>
<dbReference type="InterPro" id="IPR009288">
    <property type="entry name" value="AIG2-like_dom"/>
</dbReference>
<dbReference type="GO" id="GO:0016740">
    <property type="term" value="F:transferase activity"/>
    <property type="evidence" value="ECO:0007669"/>
    <property type="project" value="UniProtKB-KW"/>
</dbReference>
<protein>
    <submittedName>
        <fullName evidence="2">Gamma-glutamyl cyclotransferase, AIG2-like</fullName>
    </submittedName>
</protein>
<gene>
    <name evidence="2" type="ORF">SAMN06295885_2078</name>
</gene>
<dbReference type="CDD" id="cd06661">
    <property type="entry name" value="GGCT_like"/>
    <property type="match status" value="1"/>
</dbReference>
<dbReference type="RefSeq" id="WP_085476537.1">
    <property type="nucleotide sequence ID" value="NZ_FXBM01000002.1"/>
</dbReference>
<feature type="domain" description="Gamma-glutamylcyclotransferase AIG2-like" evidence="1">
    <location>
        <begin position="5"/>
        <end position="109"/>
    </location>
</feature>
<dbReference type="InterPro" id="IPR036568">
    <property type="entry name" value="GGCT-like_sf"/>
</dbReference>
<dbReference type="SUPFAM" id="SSF110857">
    <property type="entry name" value="Gamma-glutamyl cyclotransferase-like"/>
    <property type="match status" value="1"/>
</dbReference>